<dbReference type="RefSeq" id="WP_150896457.1">
    <property type="nucleotide sequence ID" value="NZ_VXDD01000003.1"/>
</dbReference>
<accession>A0A5N3S1L7</accession>
<dbReference type="Proteomes" id="UP000326687">
    <property type="component" value="Unassembled WGS sequence"/>
</dbReference>
<proteinExistence type="predicted"/>
<sequence>MKIGIAAEGKTDQHTIENILIGYFKGKGYQLSSDEVLQAQPSGDATDQNNINGFGNWTNLLDYLQGTKIQEDVDAYDYLILQVDTDVCENKPFSVPRTDGGATKPVETLVIDVVNRLIQLMNIASAQFYNDNKDKIIFAISVHSIECWIFKYFENEKNKSGVSKVLKCEAALSAVVNRKHKKLAKYLEKTKDNYFELTKGFRKPKALEEVKAKDKSFEMFYDNLSIIAIPEMEEDNDW</sequence>
<name>A0A5N3S1L7_9VIBR</name>
<evidence type="ECO:0000313" key="2">
    <source>
        <dbReference type="Proteomes" id="UP000326687"/>
    </source>
</evidence>
<comment type="caution">
    <text evidence="1">The sequence shown here is derived from an EMBL/GenBank/DDBJ whole genome shotgun (WGS) entry which is preliminary data.</text>
</comment>
<evidence type="ECO:0000313" key="1">
    <source>
        <dbReference type="EMBL" id="KAB0300728.1"/>
    </source>
</evidence>
<dbReference type="AlphaFoldDB" id="A0A5N3S1L7"/>
<dbReference type="EMBL" id="VXDD01000003">
    <property type="protein sequence ID" value="KAB0300728.1"/>
    <property type="molecule type" value="Genomic_DNA"/>
</dbReference>
<gene>
    <name evidence="1" type="ORF">F2Z80_16540</name>
</gene>
<organism evidence="1 2">
    <name type="scientific">Vibrio fortis</name>
    <dbReference type="NCBI Taxonomy" id="212667"/>
    <lineage>
        <taxon>Bacteria</taxon>
        <taxon>Pseudomonadati</taxon>
        <taxon>Pseudomonadota</taxon>
        <taxon>Gammaproteobacteria</taxon>
        <taxon>Vibrionales</taxon>
        <taxon>Vibrionaceae</taxon>
        <taxon>Vibrio</taxon>
    </lineage>
</organism>
<reference evidence="1 2" key="1">
    <citation type="submission" date="2019-09" db="EMBL/GenBank/DDBJ databases">
        <title>Vibrio Fortis S7-72.</title>
        <authorList>
            <person name="Das S.K."/>
        </authorList>
    </citation>
    <scope>NUCLEOTIDE SEQUENCE [LARGE SCALE GENOMIC DNA]</scope>
    <source>
        <strain evidence="1 2">S7-72</strain>
    </source>
</reference>
<protein>
    <submittedName>
        <fullName evidence="1">Uncharacterized protein</fullName>
    </submittedName>
</protein>